<dbReference type="SMART" id="SM00387">
    <property type="entry name" value="HATPase_c"/>
    <property type="match status" value="1"/>
</dbReference>
<dbReference type="InterPro" id="IPR004358">
    <property type="entry name" value="Sig_transdc_His_kin-like_C"/>
</dbReference>
<dbReference type="Pfam" id="PF02518">
    <property type="entry name" value="HATPase_c"/>
    <property type="match status" value="1"/>
</dbReference>
<feature type="domain" description="PAC" evidence="7">
    <location>
        <begin position="80"/>
        <end position="132"/>
    </location>
</feature>
<dbReference type="InterPro" id="IPR036890">
    <property type="entry name" value="HATPase_C_sf"/>
</dbReference>
<evidence type="ECO:0000256" key="4">
    <source>
        <dbReference type="ARBA" id="ARBA00022679"/>
    </source>
</evidence>
<organism evidence="8 9">
    <name type="scientific">Nonlabens xylanidelens</name>
    <dbReference type="NCBI Taxonomy" id="191564"/>
    <lineage>
        <taxon>Bacteria</taxon>
        <taxon>Pseudomonadati</taxon>
        <taxon>Bacteroidota</taxon>
        <taxon>Flavobacteriia</taxon>
        <taxon>Flavobacteriales</taxon>
        <taxon>Flavobacteriaceae</taxon>
        <taxon>Nonlabens</taxon>
    </lineage>
</organism>
<dbReference type="RefSeq" id="WP_104514397.1">
    <property type="nucleotide sequence ID" value="NZ_MQVW01000027.1"/>
</dbReference>
<evidence type="ECO:0000256" key="3">
    <source>
        <dbReference type="ARBA" id="ARBA00022553"/>
    </source>
</evidence>
<evidence type="ECO:0000256" key="1">
    <source>
        <dbReference type="ARBA" id="ARBA00000085"/>
    </source>
</evidence>
<accession>A0A2S6IRJ7</accession>
<evidence type="ECO:0000256" key="2">
    <source>
        <dbReference type="ARBA" id="ARBA00012438"/>
    </source>
</evidence>
<evidence type="ECO:0000313" key="9">
    <source>
        <dbReference type="Proteomes" id="UP000239002"/>
    </source>
</evidence>
<protein>
    <recommendedName>
        <fullName evidence="2">histidine kinase</fullName>
        <ecNumber evidence="2">2.7.13.3</ecNumber>
    </recommendedName>
</protein>
<keyword evidence="9" id="KW-1185">Reference proteome</keyword>
<gene>
    <name evidence="8" type="ORF">LY01_00692</name>
</gene>
<dbReference type="SMART" id="SM00091">
    <property type="entry name" value="PAS"/>
    <property type="match status" value="2"/>
</dbReference>
<dbReference type="InterPro" id="IPR000700">
    <property type="entry name" value="PAS-assoc_C"/>
</dbReference>
<dbReference type="InterPro" id="IPR000014">
    <property type="entry name" value="PAS"/>
</dbReference>
<keyword evidence="4" id="KW-0808">Transferase</keyword>
<dbReference type="OrthoDB" id="5522855at2"/>
<dbReference type="InterPro" id="IPR001610">
    <property type="entry name" value="PAC"/>
</dbReference>
<dbReference type="Gene3D" id="3.30.450.20">
    <property type="entry name" value="PAS domain"/>
    <property type="match status" value="3"/>
</dbReference>
<evidence type="ECO:0000313" key="8">
    <source>
        <dbReference type="EMBL" id="PPK96867.1"/>
    </source>
</evidence>
<keyword evidence="3" id="KW-0597">Phosphoprotein</keyword>
<dbReference type="EMBL" id="PTJE01000001">
    <property type="protein sequence ID" value="PPK96867.1"/>
    <property type="molecule type" value="Genomic_DNA"/>
</dbReference>
<evidence type="ECO:0000256" key="5">
    <source>
        <dbReference type="ARBA" id="ARBA00022777"/>
    </source>
</evidence>
<dbReference type="PROSITE" id="PS50113">
    <property type="entry name" value="PAC"/>
    <property type="match status" value="1"/>
</dbReference>
<dbReference type="Gene3D" id="3.30.565.10">
    <property type="entry name" value="Histidine kinase-like ATPase, C-terminal domain"/>
    <property type="match status" value="1"/>
</dbReference>
<dbReference type="InterPro" id="IPR052162">
    <property type="entry name" value="Sensor_kinase/Photoreceptor"/>
</dbReference>
<dbReference type="Pfam" id="PF08448">
    <property type="entry name" value="PAS_4"/>
    <property type="match status" value="2"/>
</dbReference>
<dbReference type="InterPro" id="IPR035965">
    <property type="entry name" value="PAS-like_dom_sf"/>
</dbReference>
<dbReference type="PRINTS" id="PR00344">
    <property type="entry name" value="BCTRLSENSOR"/>
</dbReference>
<dbReference type="InterPro" id="IPR005467">
    <property type="entry name" value="His_kinase_dom"/>
</dbReference>
<dbReference type="CDD" id="cd00130">
    <property type="entry name" value="PAS"/>
    <property type="match status" value="2"/>
</dbReference>
<dbReference type="SMART" id="SM00086">
    <property type="entry name" value="PAC"/>
    <property type="match status" value="3"/>
</dbReference>
<feature type="domain" description="Histidine kinase" evidence="6">
    <location>
        <begin position="405"/>
        <end position="613"/>
    </location>
</feature>
<keyword evidence="5" id="KW-0418">Kinase</keyword>
<proteinExistence type="predicted"/>
<dbReference type="InterPro" id="IPR013656">
    <property type="entry name" value="PAS_4"/>
</dbReference>
<dbReference type="SUPFAM" id="SSF55874">
    <property type="entry name" value="ATPase domain of HSP90 chaperone/DNA topoisomerase II/histidine kinase"/>
    <property type="match status" value="1"/>
</dbReference>
<reference evidence="8 9" key="1">
    <citation type="submission" date="2018-02" db="EMBL/GenBank/DDBJ databases">
        <title>Genomic Encyclopedia of Archaeal and Bacterial Type Strains, Phase II (KMG-II): from individual species to whole genera.</title>
        <authorList>
            <person name="Goeker M."/>
        </authorList>
    </citation>
    <scope>NUCLEOTIDE SEQUENCE [LARGE SCALE GENOMIC DNA]</scope>
    <source>
        <strain evidence="8 9">DSM 16809</strain>
    </source>
</reference>
<dbReference type="GO" id="GO:0004673">
    <property type="term" value="F:protein histidine kinase activity"/>
    <property type="evidence" value="ECO:0007669"/>
    <property type="project" value="UniProtKB-EC"/>
</dbReference>
<dbReference type="AlphaFoldDB" id="A0A2S6IRJ7"/>
<comment type="caution">
    <text evidence="8">The sequence shown here is derived from an EMBL/GenBank/DDBJ whole genome shotgun (WGS) entry which is preliminary data.</text>
</comment>
<dbReference type="PANTHER" id="PTHR43304">
    <property type="entry name" value="PHYTOCHROME-LIKE PROTEIN CPH1"/>
    <property type="match status" value="1"/>
</dbReference>
<dbReference type="EC" id="2.7.13.3" evidence="2"/>
<comment type="catalytic activity">
    <reaction evidence="1">
        <text>ATP + protein L-histidine = ADP + protein N-phospho-L-histidine.</text>
        <dbReference type="EC" id="2.7.13.3"/>
    </reaction>
</comment>
<dbReference type="SUPFAM" id="SSF55785">
    <property type="entry name" value="PYP-like sensor domain (PAS domain)"/>
    <property type="match status" value="3"/>
</dbReference>
<dbReference type="Proteomes" id="UP000239002">
    <property type="component" value="Unassembled WGS sequence"/>
</dbReference>
<dbReference type="InterPro" id="IPR003594">
    <property type="entry name" value="HATPase_dom"/>
</dbReference>
<name>A0A2S6IRJ7_9FLAO</name>
<evidence type="ECO:0000259" key="6">
    <source>
        <dbReference type="PROSITE" id="PS50109"/>
    </source>
</evidence>
<sequence>MEQQENHKVHDQINIIVQAPIAVAFLDNQLRYVAHSAKWCTDYKLSKTDLRGLNHYDLFPEISDEWRAKHQRVLNGAEESRDEELFIREDGSEQWLKWSVKPWYYHDGKIAGIVMVTEDISSQVLIKKRDQLDFKILLDLCSHANIGTWQYNNVTRELYWSDATKELHEVSDDFIPNPTQAINFYRNGESRNKISEAFLNSISRNEPYDLELELVTAKGNCIWVRATGQSEFKDGLCITQYGTFENISDRKKKEHEVKVTSQKFQKLFFNSNLGVAILDTATLQFLNVNPTLEQITKLKNKELLATSFDKLIDETDFGEWFHHLEKVLNKKTDHIKQAITLRASNGATVYTQTICNVLHDEHGDPENLVIQILDITNERKVEKEKKLFLKEIMSKNERLLNFAYIVSHNLRSHSSNFKGLIDFYKESEELEIRSKIISMLDISSDNLNQTIEDLNQVVSVHSNKIELKNIALKDFVLHTLESVSLEVMKNEYDIEVDIKNDTKIVAFPAYLESILLNLITNSIRYRDPNKQLKIIISAKIRNESCTIMVSDNGIGIDLERNKDKIFGMYKTFHEHKDSNGLGLFMTKNQVEAMGGNISVQSKVGTGTKFTIEL</sequence>
<dbReference type="PANTHER" id="PTHR43304:SF1">
    <property type="entry name" value="PAC DOMAIN-CONTAINING PROTEIN"/>
    <property type="match status" value="1"/>
</dbReference>
<dbReference type="NCBIfam" id="TIGR00229">
    <property type="entry name" value="sensory_box"/>
    <property type="match status" value="2"/>
</dbReference>
<evidence type="ECO:0000259" key="7">
    <source>
        <dbReference type="PROSITE" id="PS50113"/>
    </source>
</evidence>
<dbReference type="PROSITE" id="PS50109">
    <property type="entry name" value="HIS_KIN"/>
    <property type="match status" value="1"/>
</dbReference>